<proteinExistence type="predicted"/>
<gene>
    <name evidence="1" type="ORF">HYFRA_00000979</name>
</gene>
<evidence type="ECO:0000313" key="2">
    <source>
        <dbReference type="Proteomes" id="UP000696280"/>
    </source>
</evidence>
<sequence length="203" mass="22937">MAHMSTTWETFSTTPRYCKEPQNVNRIGTHCQSALSVTESKSGNHWYSLWSSLLVAAPNPARSRILPQVGRDQRNQLLPAALKSAHCAVRDPHGPEVALQKPTTDNEPSLLEGRTVAWHSCDSENPFQVCLTPSCKLFGVAISALSFDFSKSSISRSRKEVMLRAFDASCEMILVNFHRRKHFVGEWLQHYWNNSRHGAKIFK</sequence>
<name>A0A9N9KRM2_9HELO</name>
<reference evidence="1" key="1">
    <citation type="submission" date="2021-07" db="EMBL/GenBank/DDBJ databases">
        <authorList>
            <person name="Durling M."/>
        </authorList>
    </citation>
    <scope>NUCLEOTIDE SEQUENCE</scope>
</reference>
<evidence type="ECO:0000313" key="1">
    <source>
        <dbReference type="EMBL" id="CAG8952239.1"/>
    </source>
</evidence>
<dbReference type="AlphaFoldDB" id="A0A9N9KRM2"/>
<protein>
    <submittedName>
        <fullName evidence="1">Uncharacterized protein</fullName>
    </submittedName>
</protein>
<keyword evidence="2" id="KW-1185">Reference proteome</keyword>
<dbReference type="Proteomes" id="UP000696280">
    <property type="component" value="Unassembled WGS sequence"/>
</dbReference>
<dbReference type="EMBL" id="CAJVRL010000045">
    <property type="protein sequence ID" value="CAG8952239.1"/>
    <property type="molecule type" value="Genomic_DNA"/>
</dbReference>
<organism evidence="1 2">
    <name type="scientific">Hymenoscyphus fraxineus</name>
    <dbReference type="NCBI Taxonomy" id="746836"/>
    <lineage>
        <taxon>Eukaryota</taxon>
        <taxon>Fungi</taxon>
        <taxon>Dikarya</taxon>
        <taxon>Ascomycota</taxon>
        <taxon>Pezizomycotina</taxon>
        <taxon>Leotiomycetes</taxon>
        <taxon>Helotiales</taxon>
        <taxon>Helotiaceae</taxon>
        <taxon>Hymenoscyphus</taxon>
    </lineage>
</organism>
<accession>A0A9N9KRM2</accession>
<comment type="caution">
    <text evidence="1">The sequence shown here is derived from an EMBL/GenBank/DDBJ whole genome shotgun (WGS) entry which is preliminary data.</text>
</comment>